<dbReference type="EMBL" id="WJXA01000005">
    <property type="protein sequence ID" value="KAF7142875.1"/>
    <property type="molecule type" value="Genomic_DNA"/>
</dbReference>
<dbReference type="OrthoDB" id="10429434at2759"/>
<protein>
    <submittedName>
        <fullName evidence="1">Uncharacterized protein</fullName>
    </submittedName>
</protein>
<gene>
    <name evidence="1" type="ORF">RHSIM_Rhsim05G0061500</name>
</gene>
<dbReference type="Proteomes" id="UP000626092">
    <property type="component" value="Unassembled WGS sequence"/>
</dbReference>
<name>A0A834GYE3_RHOSS</name>
<reference evidence="1" key="1">
    <citation type="submission" date="2019-11" db="EMBL/GenBank/DDBJ databases">
        <authorList>
            <person name="Liu Y."/>
            <person name="Hou J."/>
            <person name="Li T.-Q."/>
            <person name="Guan C.-H."/>
            <person name="Wu X."/>
            <person name="Wu H.-Z."/>
            <person name="Ling F."/>
            <person name="Zhang R."/>
            <person name="Shi X.-G."/>
            <person name="Ren J.-P."/>
            <person name="Chen E.-F."/>
            <person name="Sun J.-M."/>
        </authorList>
    </citation>
    <scope>NUCLEOTIDE SEQUENCE</scope>
    <source>
        <strain evidence="1">Adult_tree_wgs_1</strain>
        <tissue evidence="1">Leaves</tissue>
    </source>
</reference>
<keyword evidence="2" id="KW-1185">Reference proteome</keyword>
<evidence type="ECO:0000313" key="2">
    <source>
        <dbReference type="Proteomes" id="UP000626092"/>
    </source>
</evidence>
<sequence length="300" mass="34208">MEDGRYACSCREDDSIIPDNLPKGYSGFVVNLWFRNEVERASGDDALVLDSYKKWLRFPNFENMEMILDSCIKSEYKKVLPIAVEVVVRTLQGSMGREQEAIARAFTEPADAIAIDNYRKSYNNMEDGRYACSCRQDDSIIPNNLPDGYSGFVVNLWFRHEVERASGDDALVLDSFRKWIKFPTVKNMEMALGSPISCWPRVYLPERIEDLVVEKVVSFAYSIMKDTKNAHKKVLPIAVEVVVRTLQGSMESYESEEISWKKYCSISIPDASAIFVPPFDTFCSSSIMNNTQVLPFELQS</sequence>
<evidence type="ECO:0000313" key="1">
    <source>
        <dbReference type="EMBL" id="KAF7142875.1"/>
    </source>
</evidence>
<organism evidence="1 2">
    <name type="scientific">Rhododendron simsii</name>
    <name type="common">Sims's rhododendron</name>
    <dbReference type="NCBI Taxonomy" id="118357"/>
    <lineage>
        <taxon>Eukaryota</taxon>
        <taxon>Viridiplantae</taxon>
        <taxon>Streptophyta</taxon>
        <taxon>Embryophyta</taxon>
        <taxon>Tracheophyta</taxon>
        <taxon>Spermatophyta</taxon>
        <taxon>Magnoliopsida</taxon>
        <taxon>eudicotyledons</taxon>
        <taxon>Gunneridae</taxon>
        <taxon>Pentapetalae</taxon>
        <taxon>asterids</taxon>
        <taxon>Ericales</taxon>
        <taxon>Ericaceae</taxon>
        <taxon>Ericoideae</taxon>
        <taxon>Rhodoreae</taxon>
        <taxon>Rhododendron</taxon>
    </lineage>
</organism>
<accession>A0A834GYE3</accession>
<dbReference type="AlphaFoldDB" id="A0A834GYE3"/>
<comment type="caution">
    <text evidence="1">The sequence shown here is derived from an EMBL/GenBank/DDBJ whole genome shotgun (WGS) entry which is preliminary data.</text>
</comment>
<proteinExistence type="predicted"/>